<organism evidence="2">
    <name type="scientific">Arundo donax</name>
    <name type="common">Giant reed</name>
    <name type="synonym">Donax arundinaceus</name>
    <dbReference type="NCBI Taxonomy" id="35708"/>
    <lineage>
        <taxon>Eukaryota</taxon>
        <taxon>Viridiplantae</taxon>
        <taxon>Streptophyta</taxon>
        <taxon>Embryophyta</taxon>
        <taxon>Tracheophyta</taxon>
        <taxon>Spermatophyta</taxon>
        <taxon>Magnoliopsida</taxon>
        <taxon>Liliopsida</taxon>
        <taxon>Poales</taxon>
        <taxon>Poaceae</taxon>
        <taxon>PACMAD clade</taxon>
        <taxon>Arundinoideae</taxon>
        <taxon>Arundineae</taxon>
        <taxon>Arundo</taxon>
    </lineage>
</organism>
<evidence type="ECO:0000313" key="2">
    <source>
        <dbReference type="EMBL" id="JAE13385.1"/>
    </source>
</evidence>
<proteinExistence type="predicted"/>
<protein>
    <submittedName>
        <fullName evidence="2">Uncharacterized protein</fullName>
    </submittedName>
</protein>
<evidence type="ECO:0000256" key="1">
    <source>
        <dbReference type="SAM" id="Phobius"/>
    </source>
</evidence>
<feature type="transmembrane region" description="Helical" evidence="1">
    <location>
        <begin position="28"/>
        <end position="47"/>
    </location>
</feature>
<reference evidence="2" key="2">
    <citation type="journal article" date="2015" name="Data Brief">
        <title>Shoot transcriptome of the giant reed, Arundo donax.</title>
        <authorList>
            <person name="Barrero R.A."/>
            <person name="Guerrero F.D."/>
            <person name="Moolhuijzen P."/>
            <person name="Goolsby J.A."/>
            <person name="Tidwell J."/>
            <person name="Bellgard S.E."/>
            <person name="Bellgard M.I."/>
        </authorList>
    </citation>
    <scope>NUCLEOTIDE SEQUENCE</scope>
    <source>
        <tissue evidence="2">Shoot tissue taken approximately 20 cm above the soil surface</tissue>
    </source>
</reference>
<name>A0A0A9FK15_ARUDO</name>
<dbReference type="AlphaFoldDB" id="A0A0A9FK15"/>
<reference evidence="2" key="1">
    <citation type="submission" date="2014-09" db="EMBL/GenBank/DDBJ databases">
        <authorList>
            <person name="Magalhaes I.L.F."/>
            <person name="Oliveira U."/>
            <person name="Santos F.R."/>
            <person name="Vidigal T.H.D.A."/>
            <person name="Brescovit A.D."/>
            <person name="Santos A.J."/>
        </authorList>
    </citation>
    <scope>NUCLEOTIDE SEQUENCE</scope>
    <source>
        <tissue evidence="2">Shoot tissue taken approximately 20 cm above the soil surface</tissue>
    </source>
</reference>
<accession>A0A0A9FK15</accession>
<keyword evidence="1" id="KW-1133">Transmembrane helix</keyword>
<keyword evidence="1" id="KW-0812">Transmembrane</keyword>
<keyword evidence="1" id="KW-0472">Membrane</keyword>
<sequence>MGLSFPFSFSTVRISLSLLTDFIATHKANVSIIISCMYLTIRSYVLYASLVGQKKHLTFSTQLQCHLWLEKVKIYCTAVYGFA</sequence>
<dbReference type="EMBL" id="GBRH01184511">
    <property type="protein sequence ID" value="JAE13385.1"/>
    <property type="molecule type" value="Transcribed_RNA"/>
</dbReference>